<sequence>GTDRRTGEDINEYFSMKGQTDELAKILTNTFDGGTDRRTGEDINEYYSMEGQTD</sequence>
<accession>A7SNZ5</accession>
<dbReference type="EMBL" id="DS469726">
    <property type="protein sequence ID" value="EDO34547.1"/>
    <property type="molecule type" value="Genomic_DNA"/>
</dbReference>
<name>A7SNZ5_NEMVE</name>
<keyword evidence="2" id="KW-1185">Reference proteome</keyword>
<feature type="non-terminal residue" evidence="1">
    <location>
        <position position="1"/>
    </location>
</feature>
<dbReference type="Proteomes" id="UP000001593">
    <property type="component" value="Unassembled WGS sequence"/>
</dbReference>
<evidence type="ECO:0000313" key="2">
    <source>
        <dbReference type="Proteomes" id="UP000001593"/>
    </source>
</evidence>
<proteinExistence type="predicted"/>
<organism evidence="1 2">
    <name type="scientific">Nematostella vectensis</name>
    <name type="common">Starlet sea anemone</name>
    <dbReference type="NCBI Taxonomy" id="45351"/>
    <lineage>
        <taxon>Eukaryota</taxon>
        <taxon>Metazoa</taxon>
        <taxon>Cnidaria</taxon>
        <taxon>Anthozoa</taxon>
        <taxon>Hexacorallia</taxon>
        <taxon>Actiniaria</taxon>
        <taxon>Edwardsiidae</taxon>
        <taxon>Nematostella</taxon>
    </lineage>
</organism>
<dbReference type="HOGENOM" id="CLU_3056476_0_0_1"/>
<gene>
    <name evidence="1" type="ORF">NEMVEDRAFT_v1g70606</name>
</gene>
<feature type="non-terminal residue" evidence="1">
    <location>
        <position position="54"/>
    </location>
</feature>
<protein>
    <submittedName>
        <fullName evidence="1">Uncharacterized protein</fullName>
    </submittedName>
</protein>
<reference evidence="1 2" key="1">
    <citation type="journal article" date="2007" name="Science">
        <title>Sea anemone genome reveals ancestral eumetazoan gene repertoire and genomic organization.</title>
        <authorList>
            <person name="Putnam N.H."/>
            <person name="Srivastava M."/>
            <person name="Hellsten U."/>
            <person name="Dirks B."/>
            <person name="Chapman J."/>
            <person name="Salamov A."/>
            <person name="Terry A."/>
            <person name="Shapiro H."/>
            <person name="Lindquist E."/>
            <person name="Kapitonov V.V."/>
            <person name="Jurka J."/>
            <person name="Genikhovich G."/>
            <person name="Grigoriev I.V."/>
            <person name="Lucas S.M."/>
            <person name="Steele R.E."/>
            <person name="Finnerty J.R."/>
            <person name="Technau U."/>
            <person name="Martindale M.Q."/>
            <person name="Rokhsar D.S."/>
        </authorList>
    </citation>
    <scope>NUCLEOTIDE SEQUENCE [LARGE SCALE GENOMIC DNA]</scope>
    <source>
        <strain evidence="2">CH2 X CH6</strain>
    </source>
</reference>
<evidence type="ECO:0000313" key="1">
    <source>
        <dbReference type="EMBL" id="EDO34547.1"/>
    </source>
</evidence>
<dbReference type="AlphaFoldDB" id="A7SNZ5"/>
<dbReference type="InParanoid" id="A7SNZ5"/>